<dbReference type="SUPFAM" id="SSF51735">
    <property type="entry name" value="NAD(P)-binding Rossmann-fold domains"/>
    <property type="match status" value="1"/>
</dbReference>
<accession>A0A972K344</accession>
<dbReference type="PANTHER" id="PTHR43708">
    <property type="entry name" value="CONSERVED EXPRESSED OXIDOREDUCTASE (EUROFUNG)"/>
    <property type="match status" value="1"/>
</dbReference>
<comment type="caution">
    <text evidence="3">The sequence shown here is derived from an EMBL/GenBank/DDBJ whole genome shotgun (WGS) entry which is preliminary data.</text>
</comment>
<dbReference type="Pfam" id="PF22725">
    <property type="entry name" value="GFO_IDH_MocA_C3"/>
    <property type="match status" value="1"/>
</dbReference>
<dbReference type="EMBL" id="WHOD01000100">
    <property type="protein sequence ID" value="NOU96595.1"/>
    <property type="molecule type" value="Genomic_DNA"/>
</dbReference>
<keyword evidence="4" id="KW-1185">Reference proteome</keyword>
<gene>
    <name evidence="3" type="ORF">GC093_25735</name>
</gene>
<dbReference type="Pfam" id="PF01408">
    <property type="entry name" value="GFO_IDH_MocA"/>
    <property type="match status" value="1"/>
</dbReference>
<dbReference type="SUPFAM" id="SSF55347">
    <property type="entry name" value="Glyceraldehyde-3-phosphate dehydrogenase-like, C-terminal domain"/>
    <property type="match status" value="1"/>
</dbReference>
<organism evidence="3 4">
    <name type="scientific">Paenibacillus foliorum</name>
    <dbReference type="NCBI Taxonomy" id="2654974"/>
    <lineage>
        <taxon>Bacteria</taxon>
        <taxon>Bacillati</taxon>
        <taxon>Bacillota</taxon>
        <taxon>Bacilli</taxon>
        <taxon>Bacillales</taxon>
        <taxon>Paenibacillaceae</taxon>
        <taxon>Paenibacillus</taxon>
    </lineage>
</organism>
<proteinExistence type="predicted"/>
<dbReference type="AlphaFoldDB" id="A0A972K344"/>
<protein>
    <submittedName>
        <fullName evidence="3">Gfo/Idh/MocA family oxidoreductase</fullName>
    </submittedName>
</protein>
<dbReference type="InterPro" id="IPR051317">
    <property type="entry name" value="Gfo/Idh/MocA_oxidoreduct"/>
</dbReference>
<dbReference type="Gene3D" id="3.40.50.720">
    <property type="entry name" value="NAD(P)-binding Rossmann-like Domain"/>
    <property type="match status" value="1"/>
</dbReference>
<dbReference type="RefSeq" id="WP_171654830.1">
    <property type="nucleotide sequence ID" value="NZ_WHOD01000100.1"/>
</dbReference>
<dbReference type="InterPro" id="IPR055170">
    <property type="entry name" value="GFO_IDH_MocA-like_dom"/>
</dbReference>
<dbReference type="InterPro" id="IPR000683">
    <property type="entry name" value="Gfo/Idh/MocA-like_OxRdtase_N"/>
</dbReference>
<reference evidence="3" key="1">
    <citation type="submission" date="2019-10" db="EMBL/GenBank/DDBJ databases">
        <title>Description of Paenibacillus glebae sp. nov.</title>
        <authorList>
            <person name="Carlier A."/>
            <person name="Qi S."/>
        </authorList>
    </citation>
    <scope>NUCLEOTIDE SEQUENCE</scope>
    <source>
        <strain evidence="3">LMG 31456</strain>
    </source>
</reference>
<dbReference type="PANTHER" id="PTHR43708:SF8">
    <property type="entry name" value="OXIDOREDUCTASE"/>
    <property type="match status" value="1"/>
</dbReference>
<evidence type="ECO:0000313" key="3">
    <source>
        <dbReference type="EMBL" id="NOU96595.1"/>
    </source>
</evidence>
<dbReference type="GO" id="GO:0000166">
    <property type="term" value="F:nucleotide binding"/>
    <property type="evidence" value="ECO:0007669"/>
    <property type="project" value="InterPro"/>
</dbReference>
<dbReference type="InterPro" id="IPR036291">
    <property type="entry name" value="NAD(P)-bd_dom_sf"/>
</dbReference>
<evidence type="ECO:0000259" key="2">
    <source>
        <dbReference type="Pfam" id="PF22725"/>
    </source>
</evidence>
<dbReference type="Gene3D" id="3.30.360.10">
    <property type="entry name" value="Dihydrodipicolinate Reductase, domain 2"/>
    <property type="match status" value="1"/>
</dbReference>
<feature type="domain" description="Gfo/Idh/MocA-like oxidoreductase N-terminal" evidence="1">
    <location>
        <begin position="4"/>
        <end position="121"/>
    </location>
</feature>
<evidence type="ECO:0000313" key="4">
    <source>
        <dbReference type="Proteomes" id="UP000641588"/>
    </source>
</evidence>
<feature type="domain" description="GFO/IDH/MocA-like oxidoreductase" evidence="2">
    <location>
        <begin position="132"/>
        <end position="250"/>
    </location>
</feature>
<evidence type="ECO:0000259" key="1">
    <source>
        <dbReference type="Pfam" id="PF01408"/>
    </source>
</evidence>
<sequence length="356" mass="40295">MSKIRVAIIGQGRSGLNIHTKTLSDMKEQFEIVAIADAIPERLERAEREYGCDVVSDYKDLIGRTDIDLVINAAPSQLHVPVTRLFLENGMNVVCEKPVARTVAELDMLAETAEKSGKLLVAFHQKRYTPGFMKVKEIIDSGDIGRVIHVSIVDSNFSRRWDWQTLQANNGGNLLNNGPHSVDQALQIFGTDVMPNVTCFMDRANTSGDAEDYVKVILHGKGRPVIDIEVSSCNTYSSYTYHIQGTNGGIKGTTTHLDWKYFKPEEAVEHKLDTQPISNEQGEPAYCREQLKWYEESWDFSGDPSTKELMSTMTETFYKMLYQTMVHNAPLEVTLDQVRQRIAVIEECHRQNQMQE</sequence>
<dbReference type="Proteomes" id="UP000641588">
    <property type="component" value="Unassembled WGS sequence"/>
</dbReference>
<name>A0A972K344_9BACL</name>